<sequence length="413" mass="45517">MKIKNGRDSSYRTPNYAKLWSAQVFSSAADGVWLIALPLLVLDLTGSKILVGVISFIELVPLTFGMFTGPFIDSSRKKSILYLCNIGRAVIMILLAVLSANGLLTVWIIGVCAFCLSLQSMLFSPAKVALIPLLVPQKHLDQATSLMNTSELIGLIVGKLISGILIAAIPFGLLFFINGTAFFVSAVLIALIHISESAGLKSKGAEALKTGYRMLKGNSSWMTSVGYFFIVNLVIAGFISVMGPILAVERFHENYSVWFAIMYSMFQAGMLLGNLAVFFKWNTKRLERLYPRTLTAVGLLMMVLFFSLNGLECAIFLMLGVIISYIDVQTVLYFQKTVPTEYFGRIFALIFSIVKMGEPLSAAVYTVLLVFMDADYIFLAVGLTLAVTFFILSMRQGMQRDAGNKANQFFKIL</sequence>
<dbReference type="PRINTS" id="PR01988">
    <property type="entry name" value="EXPORTERBACE"/>
</dbReference>
<dbReference type="RefSeq" id="WP_213401134.1">
    <property type="nucleotide sequence ID" value="NZ_JAHBMK020000001.1"/>
</dbReference>
<reference evidence="7" key="1">
    <citation type="submission" date="2023-07" db="EMBL/GenBank/DDBJ databases">
        <title>Biological control against Fusarium languescens, the causal agent of wilt in Jalapeno peppers, by a novel bacterial subspecies: Bacillus cabrialesii subsp. tritici TSO2.</title>
        <authorList>
            <person name="Montoya-Martinez A.C."/>
            <person name="Figueroa-Brambila K.M."/>
            <person name="Escalante-Beltran A."/>
            <person name="Lopez-Montoya N.D."/>
            <person name="Valenzuela-Ruiz V."/>
            <person name="Parra-Cota F.I."/>
            <person name="Estrada Alvarado M.I."/>
            <person name="De Los Santos Villalobos S."/>
        </authorList>
    </citation>
    <scope>NUCLEOTIDE SEQUENCE</scope>
    <source>
        <strain evidence="7">TSO2</strain>
    </source>
</reference>
<keyword evidence="4 6" id="KW-1133">Transmembrane helix</keyword>
<dbReference type="Pfam" id="PF07690">
    <property type="entry name" value="MFS_1"/>
    <property type="match status" value="1"/>
</dbReference>
<feature type="transmembrane region" description="Helical" evidence="6">
    <location>
        <begin position="376"/>
        <end position="394"/>
    </location>
</feature>
<feature type="transmembrane region" description="Helical" evidence="6">
    <location>
        <begin position="152"/>
        <end position="176"/>
    </location>
</feature>
<feature type="transmembrane region" description="Helical" evidence="6">
    <location>
        <begin position="48"/>
        <end position="68"/>
    </location>
</feature>
<dbReference type="Proteomes" id="UP001177121">
    <property type="component" value="Unassembled WGS sequence"/>
</dbReference>
<comment type="subcellular location">
    <subcellularLocation>
        <location evidence="1">Cell membrane</location>
        <topology evidence="1">Multi-pass membrane protein</topology>
    </subcellularLocation>
</comment>
<protein>
    <submittedName>
        <fullName evidence="7">MFS transporter</fullName>
    </submittedName>
</protein>
<dbReference type="SUPFAM" id="SSF103473">
    <property type="entry name" value="MFS general substrate transporter"/>
    <property type="match status" value="1"/>
</dbReference>
<accession>A0ABT9DPX4</accession>
<dbReference type="InterPro" id="IPR036259">
    <property type="entry name" value="MFS_trans_sf"/>
</dbReference>
<dbReference type="InterPro" id="IPR011701">
    <property type="entry name" value="MFS"/>
</dbReference>
<dbReference type="EMBL" id="JAHBMK020000001">
    <property type="protein sequence ID" value="MDO8226740.1"/>
    <property type="molecule type" value="Genomic_DNA"/>
</dbReference>
<keyword evidence="5 6" id="KW-0472">Membrane</keyword>
<dbReference type="Gene3D" id="1.20.1250.20">
    <property type="entry name" value="MFS general substrate transporter like domains"/>
    <property type="match status" value="1"/>
</dbReference>
<dbReference type="CDD" id="cd06173">
    <property type="entry name" value="MFS_MefA_like"/>
    <property type="match status" value="1"/>
</dbReference>
<evidence type="ECO:0000256" key="3">
    <source>
        <dbReference type="ARBA" id="ARBA00022692"/>
    </source>
</evidence>
<dbReference type="InterPro" id="IPR022324">
    <property type="entry name" value="Bacilysin_exporter_BacE_put"/>
</dbReference>
<dbReference type="PANTHER" id="PTHR23513">
    <property type="entry name" value="INTEGRAL MEMBRANE EFFLUX PROTEIN-RELATED"/>
    <property type="match status" value="1"/>
</dbReference>
<feature type="transmembrane region" description="Helical" evidence="6">
    <location>
        <begin position="182"/>
        <end position="200"/>
    </location>
</feature>
<gene>
    <name evidence="7" type="ORF">KHP33_018175</name>
</gene>
<keyword evidence="2" id="KW-1003">Cell membrane</keyword>
<organism evidence="7 8">
    <name type="scientific">Bacillus cabrialesii subsp. tritici</name>
    <dbReference type="NCBI Taxonomy" id="2944916"/>
    <lineage>
        <taxon>Bacteria</taxon>
        <taxon>Bacillati</taxon>
        <taxon>Bacillota</taxon>
        <taxon>Bacilli</taxon>
        <taxon>Bacillales</taxon>
        <taxon>Bacillaceae</taxon>
        <taxon>Bacillus</taxon>
        <taxon>Bacillus cabrialesii</taxon>
    </lineage>
</organism>
<evidence type="ECO:0000256" key="6">
    <source>
        <dbReference type="SAM" id="Phobius"/>
    </source>
</evidence>
<feature type="transmembrane region" description="Helical" evidence="6">
    <location>
        <begin position="346"/>
        <end position="370"/>
    </location>
</feature>
<feature type="transmembrane region" description="Helical" evidence="6">
    <location>
        <begin position="221"/>
        <end position="243"/>
    </location>
</feature>
<keyword evidence="3 6" id="KW-0812">Transmembrane</keyword>
<keyword evidence="8" id="KW-1185">Reference proteome</keyword>
<feature type="transmembrane region" description="Helical" evidence="6">
    <location>
        <begin position="20"/>
        <end position="42"/>
    </location>
</feature>
<comment type="caution">
    <text evidence="7">The sequence shown here is derived from an EMBL/GenBank/DDBJ whole genome shotgun (WGS) entry which is preliminary data.</text>
</comment>
<evidence type="ECO:0000313" key="7">
    <source>
        <dbReference type="EMBL" id="MDO8226740.1"/>
    </source>
</evidence>
<evidence type="ECO:0000256" key="2">
    <source>
        <dbReference type="ARBA" id="ARBA00022475"/>
    </source>
</evidence>
<name>A0ABT9DPX4_9BACI</name>
<evidence type="ECO:0000256" key="5">
    <source>
        <dbReference type="ARBA" id="ARBA00023136"/>
    </source>
</evidence>
<feature type="transmembrane region" description="Helical" evidence="6">
    <location>
        <begin position="314"/>
        <end position="334"/>
    </location>
</feature>
<evidence type="ECO:0000256" key="4">
    <source>
        <dbReference type="ARBA" id="ARBA00022989"/>
    </source>
</evidence>
<evidence type="ECO:0000313" key="8">
    <source>
        <dbReference type="Proteomes" id="UP001177121"/>
    </source>
</evidence>
<feature type="transmembrane region" description="Helical" evidence="6">
    <location>
        <begin position="289"/>
        <end position="308"/>
    </location>
</feature>
<proteinExistence type="predicted"/>
<dbReference type="PANTHER" id="PTHR23513:SF6">
    <property type="entry name" value="MAJOR FACILITATOR SUPERFAMILY ASSOCIATED DOMAIN-CONTAINING PROTEIN"/>
    <property type="match status" value="1"/>
</dbReference>
<evidence type="ECO:0000256" key="1">
    <source>
        <dbReference type="ARBA" id="ARBA00004651"/>
    </source>
</evidence>
<feature type="transmembrane region" description="Helical" evidence="6">
    <location>
        <begin position="255"/>
        <end position="277"/>
    </location>
</feature>